<gene>
    <name evidence="2" type="ORF">H7B67_01960</name>
</gene>
<dbReference type="GO" id="GO:0003677">
    <property type="term" value="F:DNA binding"/>
    <property type="evidence" value="ECO:0007669"/>
    <property type="project" value="InterPro"/>
</dbReference>
<organism evidence="2 3">
    <name type="scientific">Cohnella thailandensis</name>
    <dbReference type="NCBI Taxonomy" id="557557"/>
    <lineage>
        <taxon>Bacteria</taxon>
        <taxon>Bacillati</taxon>
        <taxon>Bacillota</taxon>
        <taxon>Bacilli</taxon>
        <taxon>Bacillales</taxon>
        <taxon>Paenibacillaceae</taxon>
        <taxon>Cohnella</taxon>
    </lineage>
</organism>
<dbReference type="Gene3D" id="1.10.260.40">
    <property type="entry name" value="lambda repressor-like DNA-binding domains"/>
    <property type="match status" value="1"/>
</dbReference>
<protein>
    <submittedName>
        <fullName evidence="2">Helix-turn-helix transcriptional regulator</fullName>
    </submittedName>
</protein>
<keyword evidence="3" id="KW-1185">Reference proteome</keyword>
<evidence type="ECO:0000313" key="2">
    <source>
        <dbReference type="EMBL" id="MBB6632892.1"/>
    </source>
</evidence>
<dbReference type="RefSeq" id="WP_185118186.1">
    <property type="nucleotide sequence ID" value="NZ_JACJVQ010000002.1"/>
</dbReference>
<accession>A0A841SNY1</accession>
<proteinExistence type="predicted"/>
<dbReference type="PROSITE" id="PS50943">
    <property type="entry name" value="HTH_CROC1"/>
    <property type="match status" value="1"/>
</dbReference>
<name>A0A841SNY1_9BACL</name>
<feature type="domain" description="HTH cro/C1-type" evidence="1">
    <location>
        <begin position="7"/>
        <end position="35"/>
    </location>
</feature>
<dbReference type="Proteomes" id="UP000535838">
    <property type="component" value="Unassembled WGS sequence"/>
</dbReference>
<dbReference type="InterPro" id="IPR010982">
    <property type="entry name" value="Lambda_DNA-bd_dom_sf"/>
</dbReference>
<evidence type="ECO:0000259" key="1">
    <source>
        <dbReference type="PROSITE" id="PS50943"/>
    </source>
</evidence>
<sequence>MGTISVKHNLSQISFADEIGISQGRLSEIEQGKTKKLLNIKKSYKSAGKRNFMFDTKC</sequence>
<dbReference type="Pfam" id="PF01381">
    <property type="entry name" value="HTH_3"/>
    <property type="match status" value="1"/>
</dbReference>
<dbReference type="CDD" id="cd00093">
    <property type="entry name" value="HTH_XRE"/>
    <property type="match status" value="1"/>
</dbReference>
<dbReference type="AlphaFoldDB" id="A0A841SNY1"/>
<comment type="caution">
    <text evidence="2">The sequence shown here is derived from an EMBL/GenBank/DDBJ whole genome shotgun (WGS) entry which is preliminary data.</text>
</comment>
<reference evidence="2 3" key="1">
    <citation type="submission" date="2020-08" db="EMBL/GenBank/DDBJ databases">
        <title>Cohnella phylogeny.</title>
        <authorList>
            <person name="Dunlap C."/>
        </authorList>
    </citation>
    <scope>NUCLEOTIDE SEQUENCE [LARGE SCALE GENOMIC DNA]</scope>
    <source>
        <strain evidence="2 3">DSM 25241</strain>
    </source>
</reference>
<evidence type="ECO:0000313" key="3">
    <source>
        <dbReference type="Proteomes" id="UP000535838"/>
    </source>
</evidence>
<dbReference type="EMBL" id="JACJVQ010000002">
    <property type="protein sequence ID" value="MBB6632892.1"/>
    <property type="molecule type" value="Genomic_DNA"/>
</dbReference>
<dbReference type="SUPFAM" id="SSF47413">
    <property type="entry name" value="lambda repressor-like DNA-binding domains"/>
    <property type="match status" value="1"/>
</dbReference>
<dbReference type="InterPro" id="IPR001387">
    <property type="entry name" value="Cro/C1-type_HTH"/>
</dbReference>